<feature type="region of interest" description="Disordered" evidence="1">
    <location>
        <begin position="46"/>
        <end position="74"/>
    </location>
</feature>
<evidence type="ECO:0000313" key="3">
    <source>
        <dbReference type="Proteomes" id="UP001374579"/>
    </source>
</evidence>
<name>A0AAN9BMC4_9CAEN</name>
<accession>A0AAN9BMC4</accession>
<evidence type="ECO:0008006" key="4">
    <source>
        <dbReference type="Google" id="ProtNLM"/>
    </source>
</evidence>
<dbReference type="GO" id="GO:0005856">
    <property type="term" value="C:cytoskeleton"/>
    <property type="evidence" value="ECO:0007669"/>
    <property type="project" value="TreeGrafter"/>
</dbReference>
<dbReference type="EMBL" id="JBAMIC010000004">
    <property type="protein sequence ID" value="KAK7108262.1"/>
    <property type="molecule type" value="Genomic_DNA"/>
</dbReference>
<dbReference type="InterPro" id="IPR051291">
    <property type="entry name" value="CIMAP"/>
</dbReference>
<evidence type="ECO:0000313" key="2">
    <source>
        <dbReference type="EMBL" id="KAK7108262.1"/>
    </source>
</evidence>
<comment type="caution">
    <text evidence="2">The sequence shown here is derived from an EMBL/GenBank/DDBJ whole genome shotgun (WGS) entry which is preliminary data.</text>
</comment>
<gene>
    <name evidence="2" type="ORF">V1264_016026</name>
</gene>
<dbReference type="InterPro" id="IPR010736">
    <property type="entry name" value="SHIPPO-rpt"/>
</dbReference>
<feature type="region of interest" description="Disordered" evidence="1">
    <location>
        <begin position="196"/>
        <end position="215"/>
    </location>
</feature>
<reference evidence="2 3" key="1">
    <citation type="submission" date="2024-02" db="EMBL/GenBank/DDBJ databases">
        <title>Chromosome-scale genome assembly of the rough periwinkle Littorina saxatilis.</title>
        <authorList>
            <person name="De Jode A."/>
            <person name="Faria R."/>
            <person name="Formenti G."/>
            <person name="Sims Y."/>
            <person name="Smith T.P."/>
            <person name="Tracey A."/>
            <person name="Wood J.M.D."/>
            <person name="Zagrodzka Z.B."/>
            <person name="Johannesson K."/>
            <person name="Butlin R.K."/>
            <person name="Leder E.H."/>
        </authorList>
    </citation>
    <scope>NUCLEOTIDE SEQUENCE [LARGE SCALE GENOMIC DNA]</scope>
    <source>
        <strain evidence="2">Snail1</strain>
        <tissue evidence="2">Muscle</tissue>
    </source>
</reference>
<dbReference type="AlphaFoldDB" id="A0AAN9BMC4"/>
<dbReference type="PANTHER" id="PTHR21580">
    <property type="entry name" value="SHIPPO-1-RELATED"/>
    <property type="match status" value="1"/>
</dbReference>
<sequence length="250" mass="26930">MTKTSSWKIGSTYGYAIPTTVGIVNHDPTRQRAPGYSFGARFKEKSQSFPGPQYSVNGGQTPRGTGYSPSYSITGRPRRSVWDSMMSGGRSAPAPNCYHISDNSSAWEHKAPVYSIGAPFHSDKRRSGPAPNSYQLPPTMGSRLPNIRAAPASTLRGKGSSNKGFAYDNARTPGPAAYSAVDQAFTMKRSPGFSMKGRTKLPAIKDASPGPGYYDPGSMENVTKTSPRFSIGVRHHDSIRPLFTLADVSD</sequence>
<dbReference type="PANTHER" id="PTHR21580:SF28">
    <property type="entry name" value="BOREALIN N-TERMINAL DOMAIN-CONTAINING PROTEIN-RELATED"/>
    <property type="match status" value="1"/>
</dbReference>
<proteinExistence type="predicted"/>
<protein>
    <recommendedName>
        <fullName evidence="4">Outer dense fiber protein 3</fullName>
    </recommendedName>
</protein>
<dbReference type="Pfam" id="PF07004">
    <property type="entry name" value="SHIPPO-rpt"/>
    <property type="match status" value="4"/>
</dbReference>
<feature type="compositionally biased region" description="Polar residues" evidence="1">
    <location>
        <begin position="47"/>
        <end position="73"/>
    </location>
</feature>
<dbReference type="Proteomes" id="UP001374579">
    <property type="component" value="Unassembled WGS sequence"/>
</dbReference>
<evidence type="ECO:0000256" key="1">
    <source>
        <dbReference type="SAM" id="MobiDB-lite"/>
    </source>
</evidence>
<organism evidence="2 3">
    <name type="scientific">Littorina saxatilis</name>
    <dbReference type="NCBI Taxonomy" id="31220"/>
    <lineage>
        <taxon>Eukaryota</taxon>
        <taxon>Metazoa</taxon>
        <taxon>Spiralia</taxon>
        <taxon>Lophotrochozoa</taxon>
        <taxon>Mollusca</taxon>
        <taxon>Gastropoda</taxon>
        <taxon>Caenogastropoda</taxon>
        <taxon>Littorinimorpha</taxon>
        <taxon>Littorinoidea</taxon>
        <taxon>Littorinidae</taxon>
        <taxon>Littorina</taxon>
    </lineage>
</organism>
<keyword evidence="3" id="KW-1185">Reference proteome</keyword>